<dbReference type="AlphaFoldDB" id="A0A4V2DBT4"/>
<name>A0A4V2DBT4_9SPHN</name>
<evidence type="ECO:0000313" key="2">
    <source>
        <dbReference type="Proteomes" id="UP000292085"/>
    </source>
</evidence>
<dbReference type="OrthoDB" id="6025978at2"/>
<proteinExistence type="predicted"/>
<accession>A0A4V2DBT4</accession>
<evidence type="ECO:0000313" key="1">
    <source>
        <dbReference type="EMBL" id="RZF59098.1"/>
    </source>
</evidence>
<protein>
    <submittedName>
        <fullName evidence="1">DUF4279 domain-containing protein</fullName>
    </submittedName>
</protein>
<dbReference type="Proteomes" id="UP000292085">
    <property type="component" value="Unassembled WGS sequence"/>
</dbReference>
<dbReference type="EMBL" id="SGIS01000091">
    <property type="protein sequence ID" value="RZF59098.1"/>
    <property type="molecule type" value="Genomic_DNA"/>
</dbReference>
<keyword evidence="2" id="KW-1185">Reference proteome</keyword>
<dbReference type="Pfam" id="PF14106">
    <property type="entry name" value="DUF4279"/>
    <property type="match status" value="1"/>
</dbReference>
<organism evidence="1 2">
    <name type="scientific">Sphingomonas populi</name>
    <dbReference type="NCBI Taxonomy" id="2484750"/>
    <lineage>
        <taxon>Bacteria</taxon>
        <taxon>Pseudomonadati</taxon>
        <taxon>Pseudomonadota</taxon>
        <taxon>Alphaproteobacteria</taxon>
        <taxon>Sphingomonadales</taxon>
        <taxon>Sphingomonadaceae</taxon>
        <taxon>Sphingomonas</taxon>
    </lineage>
</organism>
<comment type="caution">
    <text evidence="1">The sequence shown here is derived from an EMBL/GenBank/DDBJ whole genome shotgun (WGS) entry which is preliminary data.</text>
</comment>
<reference evidence="1 2" key="1">
    <citation type="submission" date="2019-02" db="EMBL/GenBank/DDBJ databases">
        <authorList>
            <person name="Li Y."/>
        </authorList>
    </citation>
    <scope>NUCLEOTIDE SEQUENCE [LARGE SCALE GENOMIC DNA]</scope>
    <source>
        <strain evidence="1 2">3-7</strain>
    </source>
</reference>
<gene>
    <name evidence="1" type="ORF">EWE75_23615</name>
</gene>
<dbReference type="RefSeq" id="WP_130160497.1">
    <property type="nucleotide sequence ID" value="NZ_SGIS01000091.1"/>
</dbReference>
<dbReference type="InterPro" id="IPR025459">
    <property type="entry name" value="DUF4279"/>
</dbReference>
<sequence>MGILHKSAATIGFYGDDLDPTEITGALGAEPTVGVRKGGVWKTKSGAVKTAVTGSWRIEAEYCESGDLDGQINGLLDGLSDDLVAWRSFSQRHRGRAFCGLFLDSGNEGLMLRSETLLRVGERGLLIDLDIYGLDQPD</sequence>